<evidence type="ECO:0000259" key="4">
    <source>
        <dbReference type="Pfam" id="PF14258"/>
    </source>
</evidence>
<feature type="coiled-coil region" evidence="1">
    <location>
        <begin position="269"/>
        <end position="338"/>
    </location>
</feature>
<keyword evidence="3" id="KW-0732">Signal</keyword>
<comment type="caution">
    <text evidence="5">The sequence shown here is derived from an EMBL/GenBank/DDBJ whole genome shotgun (WGS) entry which is preliminary data.</text>
</comment>
<dbReference type="AlphaFoldDB" id="A0A3A4NUE1"/>
<evidence type="ECO:0000256" key="1">
    <source>
        <dbReference type="SAM" id="Coils"/>
    </source>
</evidence>
<feature type="chain" id="PRO_5017427610" description="DUF4350 domain-containing protein" evidence="3">
    <location>
        <begin position="20"/>
        <end position="371"/>
    </location>
</feature>
<protein>
    <recommendedName>
        <fullName evidence="4">DUF4350 domain-containing protein</fullName>
    </recommendedName>
</protein>
<sequence length="371" mass="40376">MIYFAAVLLAVSWCAHGFAQPAKVLFFEAALSPADMIVSAEPTGYSKLVELLKSEGMLVASMSTGEITREKLKPYEIAVLHCSPERPLQNREVSALVWFVAQEGGSLFVHGGDSRIVNPLIEIFGISMDGSNLIDPSSSMEDDASGRRLILTNFSGASGFETEGVGSIGFYGGSPLVLSQDASAILLGDEDSYSEDGFYSIGSFPPVGAVAYLGPGLVLVKSDRAMLNNEHFEEYENSKWAREAFAQLVKAHATSLERNESILGLRSHISDLEKTVSEFSEKIAKYEGDLTVGYERTKGLQAELRAVEKDNEELGLKLNTVQAERDTLSKALSRYESADVRKMVAIFVGAVLIIAFFIGFSIGRWSLRSRA</sequence>
<proteinExistence type="predicted"/>
<feature type="domain" description="DUF4350" evidence="4">
    <location>
        <begin position="39"/>
        <end position="239"/>
    </location>
</feature>
<accession>A0A3A4NUE1</accession>
<keyword evidence="2" id="KW-1133">Transmembrane helix</keyword>
<keyword evidence="2" id="KW-0812">Transmembrane</keyword>
<dbReference type="Proteomes" id="UP000265882">
    <property type="component" value="Unassembled WGS sequence"/>
</dbReference>
<keyword evidence="1" id="KW-0175">Coiled coil</keyword>
<evidence type="ECO:0000256" key="3">
    <source>
        <dbReference type="SAM" id="SignalP"/>
    </source>
</evidence>
<evidence type="ECO:0000256" key="2">
    <source>
        <dbReference type="SAM" id="Phobius"/>
    </source>
</evidence>
<gene>
    <name evidence="5" type="ORF">C4520_05030</name>
</gene>
<reference evidence="5 6" key="1">
    <citation type="journal article" date="2017" name="ISME J.">
        <title>Energy and carbon metabolisms in a deep terrestrial subsurface fluid microbial community.</title>
        <authorList>
            <person name="Momper L."/>
            <person name="Jungbluth S.P."/>
            <person name="Lee M.D."/>
            <person name="Amend J.P."/>
        </authorList>
    </citation>
    <scope>NUCLEOTIDE SEQUENCE [LARGE SCALE GENOMIC DNA]</scope>
    <source>
        <strain evidence="5">SURF_5</strain>
    </source>
</reference>
<dbReference type="EMBL" id="QZKU01000041">
    <property type="protein sequence ID" value="RJP24057.1"/>
    <property type="molecule type" value="Genomic_DNA"/>
</dbReference>
<evidence type="ECO:0000313" key="6">
    <source>
        <dbReference type="Proteomes" id="UP000265882"/>
    </source>
</evidence>
<name>A0A3A4NUE1_ABYX5</name>
<keyword evidence="2" id="KW-0472">Membrane</keyword>
<evidence type="ECO:0000313" key="5">
    <source>
        <dbReference type="EMBL" id="RJP24057.1"/>
    </source>
</evidence>
<feature type="transmembrane region" description="Helical" evidence="2">
    <location>
        <begin position="343"/>
        <end position="363"/>
    </location>
</feature>
<dbReference type="Pfam" id="PF14258">
    <property type="entry name" value="DUF4350"/>
    <property type="match status" value="1"/>
</dbReference>
<dbReference type="InterPro" id="IPR025646">
    <property type="entry name" value="DUF4350"/>
</dbReference>
<feature type="signal peptide" evidence="3">
    <location>
        <begin position="1"/>
        <end position="19"/>
    </location>
</feature>
<organism evidence="5 6">
    <name type="scientific">Abyssobacteria bacterium (strain SURF_5)</name>
    <dbReference type="NCBI Taxonomy" id="2093360"/>
    <lineage>
        <taxon>Bacteria</taxon>
        <taxon>Pseudomonadati</taxon>
        <taxon>Candidatus Hydrogenedentota</taxon>
        <taxon>Candidatus Abyssobacteria</taxon>
    </lineage>
</organism>